<dbReference type="InterPro" id="IPR029064">
    <property type="entry name" value="Ribosomal_eL30-like_sf"/>
</dbReference>
<dbReference type="Gene3D" id="3.30.1330.30">
    <property type="match status" value="1"/>
</dbReference>
<gene>
    <name evidence="2" type="ORF">Y919_04065</name>
</gene>
<protein>
    <recommendedName>
        <fullName evidence="1">Ribosomal protein eL8/eL30/eS12/Gadd45 domain-containing protein</fullName>
    </recommendedName>
</protein>
<sequence>MNKFYSLLGLGMKAGYLKFGEMGCEIAIKKGKCKLLIIASDASENTKNKFIKLTKKYRIKHIIYGSKDILGSSIGKGLISTIAICDDNFSKAIVKLL</sequence>
<dbReference type="EMBL" id="AZTB01000013">
    <property type="protein sequence ID" value="KGG80847.1"/>
    <property type="molecule type" value="Genomic_DNA"/>
</dbReference>
<dbReference type="RefSeq" id="WP_035162686.1">
    <property type="nucleotide sequence ID" value="NZ_AZTB01000013.1"/>
</dbReference>
<dbReference type="SUPFAM" id="SSF55315">
    <property type="entry name" value="L30e-like"/>
    <property type="match status" value="1"/>
</dbReference>
<reference evidence="2 3" key="1">
    <citation type="submission" date="2013-12" db="EMBL/GenBank/DDBJ databases">
        <title>Draft genome sequence of Caloranaerobacter sp. H53214.</title>
        <authorList>
            <person name="Jiang L.J."/>
            <person name="Shao Z.Z."/>
            <person name="Long M.N."/>
        </authorList>
    </citation>
    <scope>NUCLEOTIDE SEQUENCE [LARGE SCALE GENOMIC DNA]</scope>
    <source>
        <strain evidence="2 3">H53214</strain>
    </source>
</reference>
<dbReference type="InterPro" id="IPR004038">
    <property type="entry name" value="Ribosomal_eL8/eL30/eS12/Gad45"/>
</dbReference>
<proteinExistence type="predicted"/>
<comment type="caution">
    <text evidence="2">The sequence shown here is derived from an EMBL/GenBank/DDBJ whole genome shotgun (WGS) entry which is preliminary data.</text>
</comment>
<feature type="domain" description="Ribosomal protein eL8/eL30/eS12/Gadd45" evidence="1">
    <location>
        <begin position="3"/>
        <end position="92"/>
    </location>
</feature>
<evidence type="ECO:0000313" key="2">
    <source>
        <dbReference type="EMBL" id="KGG80847.1"/>
    </source>
</evidence>
<name>A0A096BJ04_9FIRM</name>
<dbReference type="Proteomes" id="UP000029622">
    <property type="component" value="Unassembled WGS sequence"/>
</dbReference>
<dbReference type="Pfam" id="PF01248">
    <property type="entry name" value="Ribosomal_L7Ae"/>
    <property type="match status" value="1"/>
</dbReference>
<dbReference type="STRING" id="1156417.Y919_04065"/>
<evidence type="ECO:0000259" key="1">
    <source>
        <dbReference type="Pfam" id="PF01248"/>
    </source>
</evidence>
<evidence type="ECO:0000313" key="3">
    <source>
        <dbReference type="Proteomes" id="UP000029622"/>
    </source>
</evidence>
<dbReference type="AlphaFoldDB" id="A0A096BJ04"/>
<accession>A0A096BJ04</accession>
<organism evidence="2 3">
    <name type="scientific">Caloranaerobacter azorensis H53214</name>
    <dbReference type="NCBI Taxonomy" id="1156417"/>
    <lineage>
        <taxon>Bacteria</taxon>
        <taxon>Bacillati</taxon>
        <taxon>Bacillota</taxon>
        <taxon>Tissierellia</taxon>
        <taxon>Tissierellales</taxon>
        <taxon>Thermohalobacteraceae</taxon>
        <taxon>Caloranaerobacter</taxon>
    </lineage>
</organism>